<dbReference type="Proteomes" id="UP001480595">
    <property type="component" value="Unassembled WGS sequence"/>
</dbReference>
<dbReference type="GeneID" id="92091207"/>
<keyword evidence="3" id="KW-1185">Reference proteome</keyword>
<dbReference type="RefSeq" id="XP_066717413.1">
    <property type="nucleotide sequence ID" value="XM_066858144.1"/>
</dbReference>
<evidence type="ECO:0000256" key="1">
    <source>
        <dbReference type="SAM" id="MobiDB-lite"/>
    </source>
</evidence>
<feature type="region of interest" description="Disordered" evidence="1">
    <location>
        <begin position="1"/>
        <end position="49"/>
    </location>
</feature>
<evidence type="ECO:0000313" key="2">
    <source>
        <dbReference type="EMBL" id="KAK8070119.1"/>
    </source>
</evidence>
<reference evidence="2 3" key="1">
    <citation type="submission" date="2023-01" db="EMBL/GenBank/DDBJ databases">
        <title>Analysis of 21 Apiospora genomes using comparative genomics revels a genus with tremendous synthesis potential of carbohydrate active enzymes and secondary metabolites.</title>
        <authorList>
            <person name="Sorensen T."/>
        </authorList>
    </citation>
    <scope>NUCLEOTIDE SEQUENCE [LARGE SCALE GENOMIC DNA]</scope>
    <source>
        <strain evidence="2 3">CBS 135458</strain>
    </source>
</reference>
<evidence type="ECO:0000313" key="3">
    <source>
        <dbReference type="Proteomes" id="UP001480595"/>
    </source>
</evidence>
<dbReference type="EMBL" id="JAQQWL010000006">
    <property type="protein sequence ID" value="KAK8070119.1"/>
    <property type="molecule type" value="Genomic_DNA"/>
</dbReference>
<protein>
    <submittedName>
        <fullName evidence="2">Uncharacterized protein</fullName>
    </submittedName>
</protein>
<gene>
    <name evidence="2" type="ORF">PG994_006735</name>
</gene>
<accession>A0ABR1VFX1</accession>
<name>A0ABR1VFX1_9PEZI</name>
<sequence length="175" mass="18869">MSKLYPSAAPALTTVRGFGHTPLHSGDEDSDTCKTPPLTSTSRRTRPQHIGIDDVVSANCSPVLRGQNSPAVSGIAKLRLQIDPLSLTCDSRSSTMTRLSRTNSHQSVLYRSDDDISDNGSTSYEVQLEHDFVSESDPWAAMATKDDKDDPFGGFSFVAPNSLLESNGFAMMAEA</sequence>
<organism evidence="2 3">
    <name type="scientific">Apiospora phragmitis</name>
    <dbReference type="NCBI Taxonomy" id="2905665"/>
    <lineage>
        <taxon>Eukaryota</taxon>
        <taxon>Fungi</taxon>
        <taxon>Dikarya</taxon>
        <taxon>Ascomycota</taxon>
        <taxon>Pezizomycotina</taxon>
        <taxon>Sordariomycetes</taxon>
        <taxon>Xylariomycetidae</taxon>
        <taxon>Amphisphaeriales</taxon>
        <taxon>Apiosporaceae</taxon>
        <taxon>Apiospora</taxon>
    </lineage>
</organism>
<comment type="caution">
    <text evidence="2">The sequence shown here is derived from an EMBL/GenBank/DDBJ whole genome shotgun (WGS) entry which is preliminary data.</text>
</comment>
<proteinExistence type="predicted"/>